<gene>
    <name evidence="3" type="primary">LOC117647792</name>
</gene>
<dbReference type="GeneID" id="117647792"/>
<keyword evidence="2" id="KW-1185">Reference proteome</keyword>
<dbReference type="AlphaFoldDB" id="A0A6P8ZBU2"/>
<evidence type="ECO:0000256" key="1">
    <source>
        <dbReference type="SAM" id="MobiDB-lite"/>
    </source>
</evidence>
<proteinExistence type="predicted"/>
<protein>
    <submittedName>
        <fullName evidence="3">Uncharacterized protein LOC117647792</fullName>
    </submittedName>
</protein>
<dbReference type="KEGG" id="tpal:117647792"/>
<accession>A0A6P8ZBU2</accession>
<dbReference type="OrthoDB" id="8191973at2759"/>
<organism evidence="3">
    <name type="scientific">Thrips palmi</name>
    <name type="common">Melon thrips</name>
    <dbReference type="NCBI Taxonomy" id="161013"/>
    <lineage>
        <taxon>Eukaryota</taxon>
        <taxon>Metazoa</taxon>
        <taxon>Ecdysozoa</taxon>
        <taxon>Arthropoda</taxon>
        <taxon>Hexapoda</taxon>
        <taxon>Insecta</taxon>
        <taxon>Pterygota</taxon>
        <taxon>Neoptera</taxon>
        <taxon>Paraneoptera</taxon>
        <taxon>Thysanoptera</taxon>
        <taxon>Terebrantia</taxon>
        <taxon>Thripoidea</taxon>
        <taxon>Thripidae</taxon>
        <taxon>Thrips</taxon>
    </lineage>
</organism>
<sequence length="467" mass="52473">MASKYVLVFWTKSKKINIVLEGSFVKSFDDNGDEIPLSEGTFRMVSIGGKEHEAKILRICSSKKHLESLLVTKEGEILMFGSKPPPLDLLAQKSKLVDEGAEDQKPDKDISKPKKASEDLFSQTRLTLEEASKCNHGCVSCCGGTLPPFPKLPDGFITALVSLAEYFQQFQRATENTVVPDSVKKTNMGKNLNSWQWASREKIELRKGSGVWVDAIKLEKIIGQAEITKKPPHQTLVKSLLTHLLGIERYIETSAEKINRRLLSAVVGYTNDKYPDLAQPIERYYRCINLNRGYLQKRKNEGVFENIYDTEYDGTGRVRRSDPGRSSRRNFTEESSDTRSKRPRRTSGRAAQPSTDTEMSLDQFDSYSNLDGPDQLMIPLDCEDGEDIPIVSSNDINKIIVVQNGNDITLPQTNSASSYSKGSSYLPPEMLENTDFDITFEDVNPNRSNVKLEEDSDYIEGALDFPL</sequence>
<dbReference type="Proteomes" id="UP000515158">
    <property type="component" value="Unplaced"/>
</dbReference>
<dbReference type="InParanoid" id="A0A6P8ZBU2"/>
<feature type="region of interest" description="Disordered" evidence="1">
    <location>
        <begin position="313"/>
        <end position="361"/>
    </location>
</feature>
<reference evidence="3" key="1">
    <citation type="submission" date="2025-08" db="UniProtKB">
        <authorList>
            <consortium name="RefSeq"/>
        </authorList>
    </citation>
    <scope>IDENTIFICATION</scope>
    <source>
        <tissue evidence="3">Total insect</tissue>
    </source>
</reference>
<evidence type="ECO:0000313" key="2">
    <source>
        <dbReference type="Proteomes" id="UP000515158"/>
    </source>
</evidence>
<evidence type="ECO:0000313" key="3">
    <source>
        <dbReference type="RefSeq" id="XP_034245597.1"/>
    </source>
</evidence>
<dbReference type="RefSeq" id="XP_034245597.1">
    <property type="nucleotide sequence ID" value="XM_034389706.1"/>
</dbReference>
<feature type="compositionally biased region" description="Polar residues" evidence="1">
    <location>
        <begin position="352"/>
        <end position="361"/>
    </location>
</feature>
<name>A0A6P8ZBU2_THRPL</name>
<feature type="compositionally biased region" description="Basic and acidic residues" evidence="1">
    <location>
        <begin position="314"/>
        <end position="340"/>
    </location>
</feature>